<dbReference type="CTD" id="20215979"/>
<dbReference type="RefSeq" id="XP_009020620.1">
    <property type="nucleotide sequence ID" value="XM_009022372.1"/>
</dbReference>
<protein>
    <recommendedName>
        <fullName evidence="6">Enkurin domain-containing protein</fullName>
    </recommendedName>
</protein>
<keyword evidence="4" id="KW-0206">Cytoskeleton</keyword>
<name>T1G4I1_HELRO</name>
<dbReference type="PANTHER" id="PTHR21490">
    <property type="entry name" value="ENKURIN-RELATED"/>
    <property type="match status" value="1"/>
</dbReference>
<dbReference type="PROSITE" id="PS51665">
    <property type="entry name" value="ENKURIN"/>
    <property type="match status" value="1"/>
</dbReference>
<dbReference type="InterPro" id="IPR027012">
    <property type="entry name" value="Enkurin_dom"/>
</dbReference>
<dbReference type="EMBL" id="AMQM01005089">
    <property type="status" value="NOT_ANNOTATED_CDS"/>
    <property type="molecule type" value="Genomic_DNA"/>
</dbReference>
<reference evidence="8" key="3">
    <citation type="submission" date="2015-06" db="UniProtKB">
        <authorList>
            <consortium name="EnsemblMetazoa"/>
        </authorList>
    </citation>
    <scope>IDENTIFICATION</scope>
</reference>
<evidence type="ECO:0000313" key="9">
    <source>
        <dbReference type="Proteomes" id="UP000015101"/>
    </source>
</evidence>
<accession>T1G4I1</accession>
<dbReference type="GO" id="GO:0001669">
    <property type="term" value="C:acrosomal vesicle"/>
    <property type="evidence" value="ECO:0000318"/>
    <property type="project" value="GO_Central"/>
</dbReference>
<organism evidence="8 9">
    <name type="scientific">Helobdella robusta</name>
    <name type="common">Californian leech</name>
    <dbReference type="NCBI Taxonomy" id="6412"/>
    <lineage>
        <taxon>Eukaryota</taxon>
        <taxon>Metazoa</taxon>
        <taxon>Spiralia</taxon>
        <taxon>Lophotrochozoa</taxon>
        <taxon>Annelida</taxon>
        <taxon>Clitellata</taxon>
        <taxon>Hirudinea</taxon>
        <taxon>Rhynchobdellida</taxon>
        <taxon>Glossiphoniidae</taxon>
        <taxon>Helobdella</taxon>
    </lineage>
</organism>
<proteinExistence type="predicted"/>
<evidence type="ECO:0000259" key="6">
    <source>
        <dbReference type="PROSITE" id="PS51665"/>
    </source>
</evidence>
<dbReference type="HOGENOM" id="CLU_088051_0_0_1"/>
<dbReference type="KEGG" id="hro:HELRODRAFT_81736"/>
<dbReference type="GeneID" id="20215979"/>
<evidence type="ECO:0000313" key="8">
    <source>
        <dbReference type="EnsemblMetazoa" id="HelroP81736"/>
    </source>
</evidence>
<evidence type="ECO:0000256" key="4">
    <source>
        <dbReference type="ARBA" id="ARBA00023212"/>
    </source>
</evidence>
<reference evidence="7 9" key="2">
    <citation type="journal article" date="2013" name="Nature">
        <title>Insights into bilaterian evolution from three spiralian genomes.</title>
        <authorList>
            <person name="Simakov O."/>
            <person name="Marletaz F."/>
            <person name="Cho S.J."/>
            <person name="Edsinger-Gonzales E."/>
            <person name="Havlak P."/>
            <person name="Hellsten U."/>
            <person name="Kuo D.H."/>
            <person name="Larsson T."/>
            <person name="Lv J."/>
            <person name="Arendt D."/>
            <person name="Savage R."/>
            <person name="Osoegawa K."/>
            <person name="de Jong P."/>
            <person name="Grimwood J."/>
            <person name="Chapman J.A."/>
            <person name="Shapiro H."/>
            <person name="Aerts A."/>
            <person name="Otillar R.P."/>
            <person name="Terry A.Y."/>
            <person name="Boore J.L."/>
            <person name="Grigoriev I.V."/>
            <person name="Lindberg D.R."/>
            <person name="Seaver E.C."/>
            <person name="Weisblat D.A."/>
            <person name="Putnam N.H."/>
            <person name="Rokhsar D.S."/>
        </authorList>
    </citation>
    <scope>NUCLEOTIDE SEQUENCE</scope>
</reference>
<reference evidence="9" key="1">
    <citation type="submission" date="2012-12" db="EMBL/GenBank/DDBJ databases">
        <authorList>
            <person name="Hellsten U."/>
            <person name="Grimwood J."/>
            <person name="Chapman J.A."/>
            <person name="Shapiro H."/>
            <person name="Aerts A."/>
            <person name="Otillar R.P."/>
            <person name="Terry A.Y."/>
            <person name="Boore J.L."/>
            <person name="Simakov O."/>
            <person name="Marletaz F."/>
            <person name="Cho S.-J."/>
            <person name="Edsinger-Gonzales E."/>
            <person name="Havlak P."/>
            <person name="Kuo D.-H."/>
            <person name="Larsson T."/>
            <person name="Lv J."/>
            <person name="Arendt D."/>
            <person name="Savage R."/>
            <person name="Osoegawa K."/>
            <person name="de Jong P."/>
            <person name="Lindberg D.R."/>
            <person name="Seaver E.C."/>
            <person name="Weisblat D.A."/>
            <person name="Putnam N.H."/>
            <person name="Grigoriev I.V."/>
            <person name="Rokhsar D.S."/>
        </authorList>
    </citation>
    <scope>NUCLEOTIDE SEQUENCE</scope>
</reference>
<dbReference type="InParanoid" id="T1G4I1"/>
<dbReference type="OMA" id="AICAIMQ"/>
<dbReference type="eggNOG" id="ENOG502QT8E">
    <property type="taxonomic scope" value="Eukaryota"/>
</dbReference>
<dbReference type="Proteomes" id="UP000015101">
    <property type="component" value="Unassembled WGS sequence"/>
</dbReference>
<keyword evidence="5" id="KW-0966">Cell projection</keyword>
<dbReference type="GO" id="GO:0005516">
    <property type="term" value="F:calmodulin binding"/>
    <property type="evidence" value="ECO:0000318"/>
    <property type="project" value="GO_Central"/>
</dbReference>
<evidence type="ECO:0000256" key="1">
    <source>
        <dbReference type="ARBA" id="ARBA00004138"/>
    </source>
</evidence>
<comment type="subcellular location">
    <subcellularLocation>
        <location evidence="1">Cell projection</location>
        <location evidence="1">Cilium</location>
    </subcellularLocation>
    <subcellularLocation>
        <location evidence="2">Cytoplasm</location>
        <location evidence="2">Cytoskeleton</location>
    </subcellularLocation>
</comment>
<keyword evidence="9" id="KW-1185">Reference proteome</keyword>
<evidence type="ECO:0000313" key="7">
    <source>
        <dbReference type="EMBL" id="ESO01384.1"/>
    </source>
</evidence>
<evidence type="ECO:0000256" key="3">
    <source>
        <dbReference type="ARBA" id="ARBA00022490"/>
    </source>
</evidence>
<keyword evidence="3" id="KW-0963">Cytoplasm</keyword>
<dbReference type="STRING" id="6412.T1G4I1"/>
<sequence length="266" mass="31135">MSYSSCRKKIVKTCVPSNESIYNLLPKVEQEVSKLPLYKSIYSSKVLRDLKNKKHDSKTFGVAELYLKPPQEFLKRQERNARITLEDTTKKSAVAPVLRFERFKKPDKKQQSTHNYIKENVQSVLKAQPKKICQPMLVFTKKGDKFSFRDSGMDAHYSRCREFGKVPCYVQRRKKELQDARDEYDRKVSDKIGACAMKKLTPEERETLLCNLHESHKKLFDQYNKLPMVISSLTMKNFKIKLEVELSQLEKDIKLLTTHSEIYVAD</sequence>
<evidence type="ECO:0000256" key="2">
    <source>
        <dbReference type="ARBA" id="ARBA00004245"/>
    </source>
</evidence>
<dbReference type="GO" id="GO:0005879">
    <property type="term" value="C:axonemal microtubule"/>
    <property type="evidence" value="ECO:0000318"/>
    <property type="project" value="GO_Central"/>
</dbReference>
<dbReference type="FunCoup" id="T1G4I1">
    <property type="interactions" value="26"/>
</dbReference>
<feature type="domain" description="Enkurin" evidence="6">
    <location>
        <begin position="172"/>
        <end position="264"/>
    </location>
</feature>
<gene>
    <name evidence="8" type="primary">20215979</name>
    <name evidence="7" type="ORF">HELRODRAFT_81736</name>
</gene>
<dbReference type="InterPro" id="IPR052102">
    <property type="entry name" value="Enkurin_domain-protein"/>
</dbReference>
<dbReference type="EnsemblMetazoa" id="HelroT81736">
    <property type="protein sequence ID" value="HelroP81736"/>
    <property type="gene ID" value="HelroG81736"/>
</dbReference>
<dbReference type="AlphaFoldDB" id="T1G4I1"/>
<evidence type="ECO:0000256" key="5">
    <source>
        <dbReference type="ARBA" id="ARBA00023273"/>
    </source>
</evidence>
<dbReference type="EMBL" id="KB096785">
    <property type="protein sequence ID" value="ESO01384.1"/>
    <property type="molecule type" value="Genomic_DNA"/>
</dbReference>
<dbReference type="Pfam" id="PF13864">
    <property type="entry name" value="Enkurin"/>
    <property type="match status" value="1"/>
</dbReference>
<dbReference type="PANTHER" id="PTHR21490:SF0">
    <property type="entry name" value="ENKURIN"/>
    <property type="match status" value="1"/>
</dbReference>
<dbReference type="OrthoDB" id="2123594at2759"/>